<dbReference type="InterPro" id="IPR035205">
    <property type="entry name" value="DUF5320"/>
</dbReference>
<evidence type="ECO:0008006" key="5">
    <source>
        <dbReference type="Google" id="ProtNLM"/>
    </source>
</evidence>
<dbReference type="Pfam" id="PF17253">
    <property type="entry name" value="DUF5320"/>
    <property type="match status" value="1"/>
</dbReference>
<name>A0A2J6N3D9_9CREN</name>
<dbReference type="EMBL" id="DSFH01000046">
    <property type="protein sequence ID" value="HEW64052.1"/>
    <property type="molecule type" value="Genomic_DNA"/>
</dbReference>
<protein>
    <recommendedName>
        <fullName evidence="5">DUF5320 domain-containing protein</fullName>
    </recommendedName>
</protein>
<dbReference type="OMA" id="RYPGHGP"/>
<organism evidence="3 4">
    <name type="scientific">Fervidicoccus fontis</name>
    <dbReference type="NCBI Taxonomy" id="683846"/>
    <lineage>
        <taxon>Archaea</taxon>
        <taxon>Thermoproteota</taxon>
        <taxon>Thermoprotei</taxon>
        <taxon>Fervidicoccales</taxon>
        <taxon>Fervidicoccaceae</taxon>
        <taxon>Fervidicoccus</taxon>
    </lineage>
</organism>
<sequence>MAWGKRFGTYPGNGPWSNLPPWERPGWKYGRGWCWQGYGRVAWPYSESPLSKEEEIRYLEEQKKYLEDSLKEIDERLKVLKNQ</sequence>
<evidence type="ECO:0000313" key="3">
    <source>
        <dbReference type="EMBL" id="PMB75756.1"/>
    </source>
</evidence>
<keyword evidence="1" id="KW-0175">Coiled coil</keyword>
<accession>A0A2J6N3D9</accession>
<feature type="coiled-coil region" evidence="1">
    <location>
        <begin position="56"/>
        <end position="83"/>
    </location>
</feature>
<dbReference type="Proteomes" id="UP000886076">
    <property type="component" value="Unassembled WGS sequence"/>
</dbReference>
<dbReference type="EMBL" id="PNIM01000007">
    <property type="protein sequence ID" value="PMB75756.1"/>
    <property type="molecule type" value="Genomic_DNA"/>
</dbReference>
<proteinExistence type="predicted"/>
<dbReference type="RefSeq" id="WP_014557686.1">
    <property type="nucleotide sequence ID" value="NZ_DSFH01000046.1"/>
</dbReference>
<dbReference type="Proteomes" id="UP000237153">
    <property type="component" value="Unassembled WGS sequence"/>
</dbReference>
<gene>
    <name evidence="3" type="ORF">C0188_02075</name>
    <name evidence="2" type="ORF">ENO39_03240</name>
</gene>
<evidence type="ECO:0000313" key="2">
    <source>
        <dbReference type="EMBL" id="HEW64052.1"/>
    </source>
</evidence>
<comment type="caution">
    <text evidence="3">The sequence shown here is derived from an EMBL/GenBank/DDBJ whole genome shotgun (WGS) entry which is preliminary data.</text>
</comment>
<reference evidence="3 4" key="1">
    <citation type="submission" date="2018-01" db="EMBL/GenBank/DDBJ databases">
        <title>Metagenomic assembled genomes from two thermal pools in the Uzon Caldera, Kamchatka, Russia.</title>
        <authorList>
            <person name="Wilkins L."/>
            <person name="Ettinger C."/>
        </authorList>
    </citation>
    <scope>NUCLEOTIDE SEQUENCE [LARGE SCALE GENOMIC DNA]</scope>
    <source>
        <strain evidence="3">ZAV-06</strain>
    </source>
</reference>
<dbReference type="GeneID" id="12449621"/>
<reference evidence="2" key="2">
    <citation type="journal article" date="2020" name="mSystems">
        <title>Genome- and Community-Level Interaction Insights into Carbon Utilization and Element Cycling Functions of Hydrothermarchaeota in Hydrothermal Sediment.</title>
        <authorList>
            <person name="Zhou Z."/>
            <person name="Liu Y."/>
            <person name="Xu W."/>
            <person name="Pan J."/>
            <person name="Luo Z.H."/>
            <person name="Li M."/>
        </authorList>
    </citation>
    <scope>NUCLEOTIDE SEQUENCE [LARGE SCALE GENOMIC DNA]</scope>
    <source>
        <strain evidence="2">SpSt-1261</strain>
    </source>
</reference>
<evidence type="ECO:0000313" key="4">
    <source>
        <dbReference type="Proteomes" id="UP000237153"/>
    </source>
</evidence>
<dbReference type="AlphaFoldDB" id="A0A2J6N3D9"/>
<evidence type="ECO:0000256" key="1">
    <source>
        <dbReference type="SAM" id="Coils"/>
    </source>
</evidence>